<dbReference type="SUPFAM" id="SSF55920">
    <property type="entry name" value="Creatinase/aminopeptidase"/>
    <property type="match status" value="1"/>
</dbReference>
<proteinExistence type="inferred from homology"/>
<keyword evidence="9" id="KW-0464">Manganese</keyword>
<dbReference type="PROSITE" id="PS00491">
    <property type="entry name" value="PROLINE_PEPTIDASE"/>
    <property type="match status" value="1"/>
</dbReference>
<evidence type="ECO:0000256" key="8">
    <source>
        <dbReference type="ARBA" id="ARBA00023049"/>
    </source>
</evidence>
<accession>A0A4Q9BD89</accession>
<evidence type="ECO:0000256" key="5">
    <source>
        <dbReference type="ARBA" id="ARBA00022670"/>
    </source>
</evidence>
<dbReference type="InterPro" id="IPR000994">
    <property type="entry name" value="Pept_M24"/>
</dbReference>
<keyword evidence="11" id="KW-0732">Signal</keyword>
<evidence type="ECO:0000313" key="14">
    <source>
        <dbReference type="Proteomes" id="UP000293583"/>
    </source>
</evidence>
<name>A0A4Q9BD89_9BACT</name>
<comment type="caution">
    <text evidence="13">The sequence shown here is derived from an EMBL/GenBank/DDBJ whole genome shotgun (WGS) entry which is preliminary data.</text>
</comment>
<dbReference type="GO" id="GO:0006508">
    <property type="term" value="P:proteolysis"/>
    <property type="evidence" value="ECO:0007669"/>
    <property type="project" value="UniProtKB-KW"/>
</dbReference>
<evidence type="ECO:0000256" key="7">
    <source>
        <dbReference type="ARBA" id="ARBA00022801"/>
    </source>
</evidence>
<evidence type="ECO:0000256" key="4">
    <source>
        <dbReference type="ARBA" id="ARBA00012574"/>
    </source>
</evidence>
<evidence type="ECO:0000256" key="9">
    <source>
        <dbReference type="ARBA" id="ARBA00023211"/>
    </source>
</evidence>
<evidence type="ECO:0000313" key="13">
    <source>
        <dbReference type="EMBL" id="TBH73058.1"/>
    </source>
</evidence>
<keyword evidence="5" id="KW-0645">Protease</keyword>
<dbReference type="CDD" id="cd01087">
    <property type="entry name" value="Prolidase"/>
    <property type="match status" value="1"/>
</dbReference>
<evidence type="ECO:0000256" key="1">
    <source>
        <dbReference type="ARBA" id="ARBA00001424"/>
    </source>
</evidence>
<dbReference type="InterPro" id="IPR001131">
    <property type="entry name" value="Peptidase_M24B_aminopep-P_CS"/>
</dbReference>
<dbReference type="InterPro" id="IPR029149">
    <property type="entry name" value="Creatin/AminoP/Spt16_N"/>
</dbReference>
<dbReference type="OrthoDB" id="9806388at2"/>
<comment type="similarity">
    <text evidence="3 10">Belongs to the peptidase M24B family.</text>
</comment>
<keyword evidence="14" id="KW-1185">Reference proteome</keyword>
<dbReference type="Pfam" id="PF00557">
    <property type="entry name" value="Peptidase_M24"/>
    <property type="match status" value="1"/>
</dbReference>
<keyword evidence="8" id="KW-0482">Metalloprotease</keyword>
<dbReference type="GO" id="GO:0030145">
    <property type="term" value="F:manganese ion binding"/>
    <property type="evidence" value="ECO:0007669"/>
    <property type="project" value="InterPro"/>
</dbReference>
<feature type="chain" id="PRO_5020874548" description="Xaa-Pro aminopeptidase" evidence="11">
    <location>
        <begin position="22"/>
        <end position="461"/>
    </location>
</feature>
<dbReference type="PANTHER" id="PTHR43226:SF4">
    <property type="entry name" value="XAA-PRO AMINOPEPTIDASE 3"/>
    <property type="match status" value="1"/>
</dbReference>
<dbReference type="GO" id="GO:0005829">
    <property type="term" value="C:cytosol"/>
    <property type="evidence" value="ECO:0007669"/>
    <property type="project" value="TreeGrafter"/>
</dbReference>
<dbReference type="PANTHER" id="PTHR43226">
    <property type="entry name" value="XAA-PRO AMINOPEPTIDASE 3"/>
    <property type="match status" value="1"/>
</dbReference>
<dbReference type="SUPFAM" id="SSF53092">
    <property type="entry name" value="Creatinase/prolidase N-terminal domain"/>
    <property type="match status" value="1"/>
</dbReference>
<reference evidence="13 14" key="1">
    <citation type="submission" date="2019-02" db="EMBL/GenBank/DDBJ databases">
        <title>Genome of a new Bacteroidetes strain.</title>
        <authorList>
            <person name="Pitt A."/>
        </authorList>
    </citation>
    <scope>NUCLEOTIDE SEQUENCE [LARGE SCALE GENOMIC DNA]</scope>
    <source>
        <strain evidence="13 14">103A-SOEBACH</strain>
    </source>
</reference>
<dbReference type="InterPro" id="IPR052433">
    <property type="entry name" value="X-Pro_dipept-like"/>
</dbReference>
<dbReference type="SMART" id="SM01011">
    <property type="entry name" value="AMP_N"/>
    <property type="match status" value="1"/>
</dbReference>
<dbReference type="Proteomes" id="UP000293583">
    <property type="component" value="Unassembled WGS sequence"/>
</dbReference>
<gene>
    <name evidence="13" type="ORF">EWU20_06695</name>
</gene>
<dbReference type="GO" id="GO:0070006">
    <property type="term" value="F:metalloaminopeptidase activity"/>
    <property type="evidence" value="ECO:0007669"/>
    <property type="project" value="InterPro"/>
</dbReference>
<dbReference type="InterPro" id="IPR036005">
    <property type="entry name" value="Creatinase/aminopeptidase-like"/>
</dbReference>
<evidence type="ECO:0000256" key="6">
    <source>
        <dbReference type="ARBA" id="ARBA00022723"/>
    </source>
</evidence>
<dbReference type="Pfam" id="PF05195">
    <property type="entry name" value="AMP_N"/>
    <property type="match status" value="1"/>
</dbReference>
<keyword evidence="7" id="KW-0378">Hydrolase</keyword>
<dbReference type="EC" id="3.4.11.9" evidence="4"/>
<protein>
    <recommendedName>
        <fullName evidence="4">Xaa-Pro aminopeptidase</fullName>
        <ecNumber evidence="4">3.4.11.9</ecNumber>
    </recommendedName>
</protein>
<dbReference type="InterPro" id="IPR007865">
    <property type="entry name" value="Aminopep_P_N"/>
</dbReference>
<dbReference type="EMBL" id="SEWY01000003">
    <property type="protein sequence ID" value="TBH73058.1"/>
    <property type="molecule type" value="Genomic_DNA"/>
</dbReference>
<evidence type="ECO:0000256" key="2">
    <source>
        <dbReference type="ARBA" id="ARBA00001936"/>
    </source>
</evidence>
<comment type="cofactor">
    <cofactor evidence="2">
        <name>Mn(2+)</name>
        <dbReference type="ChEBI" id="CHEBI:29035"/>
    </cofactor>
</comment>
<feature type="signal peptide" evidence="11">
    <location>
        <begin position="1"/>
        <end position="21"/>
    </location>
</feature>
<keyword evidence="6 10" id="KW-0479">Metal-binding</keyword>
<dbReference type="AlphaFoldDB" id="A0A4Q9BD89"/>
<dbReference type="Gene3D" id="3.90.230.10">
    <property type="entry name" value="Creatinase/methionine aminopeptidase superfamily"/>
    <property type="match status" value="1"/>
</dbReference>
<evidence type="ECO:0000256" key="3">
    <source>
        <dbReference type="ARBA" id="ARBA00008766"/>
    </source>
</evidence>
<evidence type="ECO:0000256" key="10">
    <source>
        <dbReference type="RuleBase" id="RU000590"/>
    </source>
</evidence>
<sequence length="461" mass="50537">MKIKHLIIGLLSTLSLSSAIAQDYPTDYLSPEFHAGRRAAFKEKMSDKGVGIFFASQTRQRSNDTEFQYAQNKNFYYLTGLEEPNAVLLLFKQPVTLLGKTGTEFIFVQNRDPFKELWTGKILGVDGFKAKSKMENVFINDQFTSSSISLAAVDSVYTLYRTEGIFAKYKSKEDPLSRMASLVDSLVISNAKPLASRSTLNTLRTLRGIKLPEEIALIQKAASISVLGHNDVMRAVKPGMKEYQAQAIMEYHFKKEGSEYPGYNSINGAAENACVLHYITNLKTIKEGELLLSDCAAEYHGYSADVTRTVPANGKFTEAQKALYEIVLAAQDAGIAACKAGAPFSDIDAASRAVVNAGLIKLGIAANEKEARTYFPHGTSHHLGLDVHDLGPRVLAAGVVVTVEPGIYIPAGSKCDKKWWNIGIRIEDDILITEKGNVNLSEGSPRTVAEIEKMAAQKSMF</sequence>
<evidence type="ECO:0000256" key="11">
    <source>
        <dbReference type="SAM" id="SignalP"/>
    </source>
</evidence>
<feature type="domain" description="Aminopeptidase P N-terminal" evidence="12">
    <location>
        <begin position="29"/>
        <end position="167"/>
    </location>
</feature>
<dbReference type="RefSeq" id="WP_130923211.1">
    <property type="nucleotide sequence ID" value="NZ_JAANOL010000001.1"/>
</dbReference>
<evidence type="ECO:0000259" key="12">
    <source>
        <dbReference type="SMART" id="SM01011"/>
    </source>
</evidence>
<organism evidence="13 14">
    <name type="scientific">Aquirufa antheringensis</name>
    <dbReference type="NCBI Taxonomy" id="2516559"/>
    <lineage>
        <taxon>Bacteria</taxon>
        <taxon>Pseudomonadati</taxon>
        <taxon>Bacteroidota</taxon>
        <taxon>Cytophagia</taxon>
        <taxon>Cytophagales</taxon>
        <taxon>Flectobacillaceae</taxon>
        <taxon>Aquirufa</taxon>
    </lineage>
</organism>
<comment type="catalytic activity">
    <reaction evidence="1">
        <text>Release of any N-terminal amino acid, including proline, that is linked to proline, even from a dipeptide or tripeptide.</text>
        <dbReference type="EC" id="3.4.11.9"/>
    </reaction>
</comment>
<dbReference type="Gene3D" id="3.40.350.10">
    <property type="entry name" value="Creatinase/prolidase N-terminal domain"/>
    <property type="match status" value="1"/>
</dbReference>